<dbReference type="Proteomes" id="UP000623608">
    <property type="component" value="Unassembled WGS sequence"/>
</dbReference>
<dbReference type="InterPro" id="IPR003386">
    <property type="entry name" value="LACT/PDAT_acylTrfase"/>
</dbReference>
<reference evidence="1" key="1">
    <citation type="submission" date="2021-01" db="EMBL/GenBank/DDBJ databases">
        <title>Whole genome shotgun sequence of Actinoplanes tereljensis NBRC 105297.</title>
        <authorList>
            <person name="Komaki H."/>
            <person name="Tamura T."/>
        </authorList>
    </citation>
    <scope>NUCLEOTIDE SEQUENCE</scope>
    <source>
        <strain evidence="1">NBRC 105297</strain>
    </source>
</reference>
<evidence type="ECO:0008006" key="3">
    <source>
        <dbReference type="Google" id="ProtNLM"/>
    </source>
</evidence>
<proteinExistence type="predicted"/>
<dbReference type="Gene3D" id="3.40.50.1820">
    <property type="entry name" value="alpha/beta hydrolase"/>
    <property type="match status" value="1"/>
</dbReference>
<dbReference type="Pfam" id="PF02450">
    <property type="entry name" value="LCAT"/>
    <property type="match status" value="1"/>
</dbReference>
<dbReference type="GO" id="GO:0006629">
    <property type="term" value="P:lipid metabolic process"/>
    <property type="evidence" value="ECO:0007669"/>
    <property type="project" value="InterPro"/>
</dbReference>
<name>A0A919P051_9ACTN</name>
<dbReference type="AlphaFoldDB" id="A0A919P051"/>
<comment type="caution">
    <text evidence="1">The sequence shown here is derived from an EMBL/GenBank/DDBJ whole genome shotgun (WGS) entry which is preliminary data.</text>
</comment>
<sequence length="466" mass="49977">MTNEHLIVIVPGIGGSVLQDSSGRIVWGSATGIATTLPRPRRLELLTEPALTPVGLLPTIGVAPPLLVPGYDKLVTAVRRQLRIPAEQVDVAAPGRTGRNDVRILLFPYDFRLGVAAAAEQLSNAVESRLSALTHDQRQRRVIVIGHSMGGLVARYWLGRLNGAPLCRALITVGTPYGGAPKALDWLVNGVRAGGLPLRTATDVLRSWPSVFDLLPRYPAVLVDGEARYPHELSTVVDGSFTDAAQRAYRTHQEVDEAWQRIDGHRPEIVALFGRGHATPHRAWIEDDHLYVSRKHSPEWLPNQDWLGDGTVPAIAALPNDEADDRRGWQAVAQRHLPMATAPAVLDALRNYAGESLQPIRGTAPAEPWLGLDLNDLEAAGTPIPVGARLWGGTAPPGARVTATIRPLDGGAATQTTDLDVDPGGGWYGELPPQPPGDYHVTIEAGSTPDGSTLWSSDVVAVVEAD</sequence>
<dbReference type="InterPro" id="IPR029058">
    <property type="entry name" value="AB_hydrolase_fold"/>
</dbReference>
<gene>
    <name evidence="1" type="ORF">Ate02nite_95520</name>
</gene>
<keyword evidence="2" id="KW-1185">Reference proteome</keyword>
<dbReference type="EMBL" id="BOMY01000064">
    <property type="protein sequence ID" value="GIF26822.1"/>
    <property type="molecule type" value="Genomic_DNA"/>
</dbReference>
<dbReference type="GO" id="GO:0008374">
    <property type="term" value="F:O-acyltransferase activity"/>
    <property type="evidence" value="ECO:0007669"/>
    <property type="project" value="InterPro"/>
</dbReference>
<accession>A0A919P051</accession>
<evidence type="ECO:0000313" key="1">
    <source>
        <dbReference type="EMBL" id="GIF26822.1"/>
    </source>
</evidence>
<dbReference type="PANTHER" id="PTHR11440">
    <property type="entry name" value="LECITHIN-CHOLESTEROL ACYLTRANSFERASE-RELATED"/>
    <property type="match status" value="1"/>
</dbReference>
<evidence type="ECO:0000313" key="2">
    <source>
        <dbReference type="Proteomes" id="UP000623608"/>
    </source>
</evidence>
<dbReference type="SUPFAM" id="SSF53474">
    <property type="entry name" value="alpha/beta-Hydrolases"/>
    <property type="match status" value="1"/>
</dbReference>
<protein>
    <recommendedName>
        <fullName evidence="3">Lecithin:cholesterol acyltransferase</fullName>
    </recommendedName>
</protein>
<organism evidence="1 2">
    <name type="scientific">Paractinoplanes tereljensis</name>
    <dbReference type="NCBI Taxonomy" id="571912"/>
    <lineage>
        <taxon>Bacteria</taxon>
        <taxon>Bacillati</taxon>
        <taxon>Actinomycetota</taxon>
        <taxon>Actinomycetes</taxon>
        <taxon>Micromonosporales</taxon>
        <taxon>Micromonosporaceae</taxon>
        <taxon>Paractinoplanes</taxon>
    </lineage>
</organism>